<dbReference type="GO" id="GO:0005852">
    <property type="term" value="C:eukaryotic translation initiation factor 3 complex"/>
    <property type="evidence" value="ECO:0007669"/>
    <property type="project" value="TreeGrafter"/>
</dbReference>
<evidence type="ECO:0000313" key="4">
    <source>
        <dbReference type="EMBL" id="KAF8389916.1"/>
    </source>
</evidence>
<gene>
    <name evidence="4" type="ORF">HHK36_024435</name>
</gene>
<feature type="region of interest" description="Disordered" evidence="2">
    <location>
        <begin position="23"/>
        <end position="57"/>
    </location>
</feature>
<dbReference type="Pfam" id="PF18005">
    <property type="entry name" value="eIF3m_C_helix"/>
    <property type="match status" value="1"/>
</dbReference>
<sequence>MGAQAVVGMRQVAEGFGSGKSIDGLIQAGESSRGSDPVLQDSDAEGGGGGSFKGDLAKANSTGTQGFVAAPVMDFGFSPFLECSSKGFEEQPSLGSGPREQESVVSEKVNSSKEQSSPGEVVRSPLGQEDTGDSSIGCPDRGDLLRPEEVSEWVLSHMEGLSRFLGVSIEGHESEAKELFRKIEQNDLECIFTIICNLVTKSKSLDEALEMAKLIAAKVIQQPNEKPALRLKILFNLYSLLENPYSRFHVYMRALNLAVNGKVTERIMPSFKKMDSFLKEWNIGTLDQRVLFLTISNILKESKSSAKDSFNFLTKYLETFSVEDAYTMSETKEEAVRAAVEFVKAPDMFQRLDAYLDFHAANSTLLKSYGLVREDCITKMRLMSLVDLGSNDSGEIPYVLIKDTLRVTDEEVELWVVKAITAKLLDCKMDQMNQIVIVSCCTERVFGLHQWLALRLKLAKWRSNIANVINTIQANKHDSVIFLQAALPKSTTSFIYAKEYGLQGVKRGADRPIEMGVWNMSKDSVLTVTVQKLPPRGPKKLKIIEVKIT</sequence>
<feature type="domain" description="PCI" evidence="3">
    <location>
        <begin position="371"/>
        <end position="461"/>
    </location>
</feature>
<dbReference type="PANTHER" id="PTHR15350:SF2">
    <property type="entry name" value="EUKARYOTIC TRANSLATION INITIATION FACTOR 3 SUBUNIT M"/>
    <property type="match status" value="1"/>
</dbReference>
<accession>A0A834YQN4</accession>
<dbReference type="PANTHER" id="PTHR15350">
    <property type="entry name" value="COP9 SIGNALOSOME COMPLEX SUBUNIT 7/DENDRITIC CELL PROTEIN GA17"/>
    <property type="match status" value="1"/>
</dbReference>
<dbReference type="EMBL" id="JABCRI010000018">
    <property type="protein sequence ID" value="KAF8389916.1"/>
    <property type="molecule type" value="Genomic_DNA"/>
</dbReference>
<dbReference type="Pfam" id="PF01399">
    <property type="entry name" value="PCI"/>
    <property type="match status" value="1"/>
</dbReference>
<evidence type="ECO:0000256" key="1">
    <source>
        <dbReference type="ARBA" id="ARBA00008482"/>
    </source>
</evidence>
<dbReference type="InterPro" id="IPR040750">
    <property type="entry name" value="eIF3m_C_helix"/>
</dbReference>
<keyword evidence="5" id="KW-1185">Reference proteome</keyword>
<dbReference type="InterPro" id="IPR045237">
    <property type="entry name" value="COPS7/eIF3m"/>
</dbReference>
<protein>
    <recommendedName>
        <fullName evidence="3">PCI domain-containing protein</fullName>
    </recommendedName>
</protein>
<reference evidence="4 5" key="1">
    <citation type="submission" date="2020-04" db="EMBL/GenBank/DDBJ databases">
        <title>Plant Genome Project.</title>
        <authorList>
            <person name="Zhang R.-G."/>
        </authorList>
    </citation>
    <scope>NUCLEOTIDE SEQUENCE [LARGE SCALE GENOMIC DNA]</scope>
    <source>
        <strain evidence="4">YNK0</strain>
        <tissue evidence="4">Leaf</tissue>
    </source>
</reference>
<comment type="similarity">
    <text evidence="1">Belongs to the CSN7/EIF3M family. CSN7 subfamily.</text>
</comment>
<evidence type="ECO:0000259" key="3">
    <source>
        <dbReference type="SMART" id="SM00088"/>
    </source>
</evidence>
<evidence type="ECO:0000256" key="2">
    <source>
        <dbReference type="SAM" id="MobiDB-lite"/>
    </source>
</evidence>
<feature type="compositionally biased region" description="Low complexity" evidence="2">
    <location>
        <begin position="103"/>
        <end position="117"/>
    </location>
</feature>
<dbReference type="GO" id="GO:0002183">
    <property type="term" value="P:cytoplasmic translational initiation"/>
    <property type="evidence" value="ECO:0007669"/>
    <property type="project" value="TreeGrafter"/>
</dbReference>
<dbReference type="Proteomes" id="UP000655225">
    <property type="component" value="Unassembled WGS sequence"/>
</dbReference>
<proteinExistence type="inferred from homology"/>
<comment type="caution">
    <text evidence="4">The sequence shown here is derived from an EMBL/GenBank/DDBJ whole genome shotgun (WGS) entry which is preliminary data.</text>
</comment>
<dbReference type="InterPro" id="IPR000717">
    <property type="entry name" value="PCI_dom"/>
</dbReference>
<evidence type="ECO:0000313" key="5">
    <source>
        <dbReference type="Proteomes" id="UP000655225"/>
    </source>
</evidence>
<name>A0A834YQN4_TETSI</name>
<feature type="region of interest" description="Disordered" evidence="2">
    <location>
        <begin position="87"/>
        <end position="144"/>
    </location>
</feature>
<dbReference type="OrthoDB" id="10267031at2759"/>
<organism evidence="4 5">
    <name type="scientific">Tetracentron sinense</name>
    <name type="common">Spur-leaf</name>
    <dbReference type="NCBI Taxonomy" id="13715"/>
    <lineage>
        <taxon>Eukaryota</taxon>
        <taxon>Viridiplantae</taxon>
        <taxon>Streptophyta</taxon>
        <taxon>Embryophyta</taxon>
        <taxon>Tracheophyta</taxon>
        <taxon>Spermatophyta</taxon>
        <taxon>Magnoliopsida</taxon>
        <taxon>Trochodendrales</taxon>
        <taxon>Trochodendraceae</taxon>
        <taxon>Tetracentron</taxon>
    </lineage>
</organism>
<dbReference type="SMART" id="SM00088">
    <property type="entry name" value="PINT"/>
    <property type="match status" value="1"/>
</dbReference>
<dbReference type="AlphaFoldDB" id="A0A834YQN4"/>